<feature type="compositionally biased region" description="Basic and acidic residues" evidence="1">
    <location>
        <begin position="315"/>
        <end position="328"/>
    </location>
</feature>
<sequence length="345" mass="38888">MPSSHVSPSHNKHTTHNLQLTTSYISLTHIQATHLQLTTVYISDLVEMSAPSPIYTFDNPTSQTTPTPNPSKRMSPAERLRSADAQAEWHVRTLTEDEDHYIQLGLTYHITSLSSRSPSTNEAFPPQALQSMAHAFTISSEAEYAALWSNRRTEVSLANEARQLCITNGSPEELQQRCRKVSDLLHQCGVIRDQADVSIALLHEWITALSMAQKEFGSAGTAWALCDMIMRGAEWDLYRAWVGALPETQRLIARCGQTLDQVAERMPSQFLDEVVDDKGDVRGPLRVVNPDPVTMEIFRGPNWREEEYEQGLTTEEWHDVNEADRYEEPAEEYDPYDSDGPDSVS</sequence>
<evidence type="ECO:0000256" key="1">
    <source>
        <dbReference type="SAM" id="MobiDB-lite"/>
    </source>
</evidence>
<dbReference type="Proteomes" id="UP000799324">
    <property type="component" value="Unassembled WGS sequence"/>
</dbReference>
<dbReference type="EMBL" id="MU004300">
    <property type="protein sequence ID" value="KAF2660403.1"/>
    <property type="molecule type" value="Genomic_DNA"/>
</dbReference>
<reference evidence="2" key="1">
    <citation type="journal article" date="2020" name="Stud. Mycol.">
        <title>101 Dothideomycetes genomes: a test case for predicting lifestyles and emergence of pathogens.</title>
        <authorList>
            <person name="Haridas S."/>
            <person name="Albert R."/>
            <person name="Binder M."/>
            <person name="Bloem J."/>
            <person name="Labutti K."/>
            <person name="Salamov A."/>
            <person name="Andreopoulos B."/>
            <person name="Baker S."/>
            <person name="Barry K."/>
            <person name="Bills G."/>
            <person name="Bluhm B."/>
            <person name="Cannon C."/>
            <person name="Castanera R."/>
            <person name="Culley D."/>
            <person name="Daum C."/>
            <person name="Ezra D."/>
            <person name="Gonzalez J."/>
            <person name="Henrissat B."/>
            <person name="Kuo A."/>
            <person name="Liang C."/>
            <person name="Lipzen A."/>
            <person name="Lutzoni F."/>
            <person name="Magnuson J."/>
            <person name="Mondo S."/>
            <person name="Nolan M."/>
            <person name="Ohm R."/>
            <person name="Pangilinan J."/>
            <person name="Park H.-J."/>
            <person name="Ramirez L."/>
            <person name="Alfaro M."/>
            <person name="Sun H."/>
            <person name="Tritt A."/>
            <person name="Yoshinaga Y."/>
            <person name="Zwiers L.-H."/>
            <person name="Turgeon B."/>
            <person name="Goodwin S."/>
            <person name="Spatafora J."/>
            <person name="Crous P."/>
            <person name="Grigoriev I."/>
        </authorList>
    </citation>
    <scope>NUCLEOTIDE SEQUENCE</scope>
    <source>
        <strain evidence="2">CBS 122681</strain>
    </source>
</reference>
<feature type="compositionally biased region" description="Acidic residues" evidence="1">
    <location>
        <begin position="329"/>
        <end position="345"/>
    </location>
</feature>
<feature type="region of interest" description="Disordered" evidence="1">
    <location>
        <begin position="53"/>
        <end position="81"/>
    </location>
</feature>
<dbReference type="OrthoDB" id="3799366at2759"/>
<dbReference type="AlphaFoldDB" id="A0A6A6TN69"/>
<evidence type="ECO:0000313" key="2">
    <source>
        <dbReference type="EMBL" id="KAF2660403.1"/>
    </source>
</evidence>
<name>A0A6A6TN69_9PLEO</name>
<evidence type="ECO:0000313" key="3">
    <source>
        <dbReference type="Proteomes" id="UP000799324"/>
    </source>
</evidence>
<proteinExistence type="predicted"/>
<organism evidence="2 3">
    <name type="scientific">Lophiostoma macrostomum CBS 122681</name>
    <dbReference type="NCBI Taxonomy" id="1314788"/>
    <lineage>
        <taxon>Eukaryota</taxon>
        <taxon>Fungi</taxon>
        <taxon>Dikarya</taxon>
        <taxon>Ascomycota</taxon>
        <taxon>Pezizomycotina</taxon>
        <taxon>Dothideomycetes</taxon>
        <taxon>Pleosporomycetidae</taxon>
        <taxon>Pleosporales</taxon>
        <taxon>Lophiostomataceae</taxon>
        <taxon>Lophiostoma</taxon>
    </lineage>
</organism>
<accession>A0A6A6TN69</accession>
<keyword evidence="3" id="KW-1185">Reference proteome</keyword>
<protein>
    <submittedName>
        <fullName evidence="2">Uncharacterized protein</fullName>
    </submittedName>
</protein>
<gene>
    <name evidence="2" type="ORF">K491DRAFT_688435</name>
</gene>
<feature type="region of interest" description="Disordered" evidence="1">
    <location>
        <begin position="308"/>
        <end position="345"/>
    </location>
</feature>